<gene>
    <name evidence="1" type="ORF">H9874_07115</name>
</gene>
<proteinExistence type="predicted"/>
<dbReference type="Proteomes" id="UP000824264">
    <property type="component" value="Unassembled WGS sequence"/>
</dbReference>
<comment type="caution">
    <text evidence="1">The sequence shown here is derived from an EMBL/GenBank/DDBJ whole genome shotgun (WGS) entry which is preliminary data.</text>
</comment>
<reference evidence="1" key="2">
    <citation type="submission" date="2021-04" db="EMBL/GenBank/DDBJ databases">
        <authorList>
            <person name="Gilroy R."/>
        </authorList>
    </citation>
    <scope>NUCLEOTIDE SEQUENCE</scope>
    <source>
        <strain evidence="1">ChiSxjej5B17-1746</strain>
    </source>
</reference>
<accession>A0A9D1U9A0</accession>
<sequence>MTVSNVDEMMVGVCILRGAYPHLDLQDLVEDVRQIARLTAQENLGDAETEKAVIRAAVFLIAADKELTPHAAIEMAVRVRKTVSA</sequence>
<evidence type="ECO:0000313" key="1">
    <source>
        <dbReference type="EMBL" id="HIW78898.1"/>
    </source>
</evidence>
<protein>
    <submittedName>
        <fullName evidence="1">Uncharacterized protein</fullName>
    </submittedName>
</protein>
<name>A0A9D1U9A0_9BACT</name>
<dbReference type="AlphaFoldDB" id="A0A9D1U9A0"/>
<organism evidence="1 2">
    <name type="scientific">Candidatus Bilophila faecipullorum</name>
    <dbReference type="NCBI Taxonomy" id="2838482"/>
    <lineage>
        <taxon>Bacteria</taxon>
        <taxon>Pseudomonadati</taxon>
        <taxon>Thermodesulfobacteriota</taxon>
        <taxon>Desulfovibrionia</taxon>
        <taxon>Desulfovibrionales</taxon>
        <taxon>Desulfovibrionaceae</taxon>
        <taxon>Bilophila</taxon>
    </lineage>
</organism>
<reference evidence="1" key="1">
    <citation type="journal article" date="2021" name="PeerJ">
        <title>Extensive microbial diversity within the chicken gut microbiome revealed by metagenomics and culture.</title>
        <authorList>
            <person name="Gilroy R."/>
            <person name="Ravi A."/>
            <person name="Getino M."/>
            <person name="Pursley I."/>
            <person name="Horton D.L."/>
            <person name="Alikhan N.F."/>
            <person name="Baker D."/>
            <person name="Gharbi K."/>
            <person name="Hall N."/>
            <person name="Watson M."/>
            <person name="Adriaenssens E.M."/>
            <person name="Foster-Nyarko E."/>
            <person name="Jarju S."/>
            <person name="Secka A."/>
            <person name="Antonio M."/>
            <person name="Oren A."/>
            <person name="Chaudhuri R.R."/>
            <person name="La Ragione R."/>
            <person name="Hildebrand F."/>
            <person name="Pallen M.J."/>
        </authorList>
    </citation>
    <scope>NUCLEOTIDE SEQUENCE</scope>
    <source>
        <strain evidence="1">ChiSxjej5B17-1746</strain>
    </source>
</reference>
<dbReference type="EMBL" id="DXGI01000269">
    <property type="protein sequence ID" value="HIW78898.1"/>
    <property type="molecule type" value="Genomic_DNA"/>
</dbReference>
<evidence type="ECO:0000313" key="2">
    <source>
        <dbReference type="Proteomes" id="UP000824264"/>
    </source>
</evidence>